<dbReference type="InterPro" id="IPR017853">
    <property type="entry name" value="GH"/>
</dbReference>
<evidence type="ECO:0000313" key="11">
    <source>
        <dbReference type="EMBL" id="KAF0730340.1"/>
    </source>
</evidence>
<evidence type="ECO:0000256" key="6">
    <source>
        <dbReference type="ARBA" id="ARBA00023326"/>
    </source>
</evidence>
<comment type="similarity">
    <text evidence="1 7">Belongs to the glycosyl hydrolase 5 (cellulase A) family.</text>
</comment>
<evidence type="ECO:0000313" key="12">
    <source>
        <dbReference type="Proteomes" id="UP000481153"/>
    </source>
</evidence>
<dbReference type="GO" id="GO:0030245">
    <property type="term" value="P:cellulose catabolic process"/>
    <property type="evidence" value="ECO:0007669"/>
    <property type="project" value="UniProtKB-KW"/>
</dbReference>
<dbReference type="PANTHER" id="PTHR35923">
    <property type="entry name" value="MAJOR EXTRACELLULAR ENDOGLUCANASE"/>
    <property type="match status" value="1"/>
</dbReference>
<dbReference type="PANTHER" id="PTHR35923:SF2">
    <property type="entry name" value="ENDOGLUCANASE"/>
    <property type="match status" value="1"/>
</dbReference>
<dbReference type="EMBL" id="VJMJ01000155">
    <property type="protein sequence ID" value="KAF0730340.1"/>
    <property type="molecule type" value="Genomic_DNA"/>
</dbReference>
<evidence type="ECO:0000256" key="4">
    <source>
        <dbReference type="ARBA" id="ARBA00023277"/>
    </source>
</evidence>
<evidence type="ECO:0000256" key="9">
    <source>
        <dbReference type="SAM" id="Phobius"/>
    </source>
</evidence>
<keyword evidence="5 7" id="KW-0326">Glycosidase</keyword>
<keyword evidence="9" id="KW-0812">Transmembrane</keyword>
<gene>
    <name evidence="11" type="ORF">Ae201684_012337</name>
</gene>
<evidence type="ECO:0000256" key="2">
    <source>
        <dbReference type="ARBA" id="ARBA00022801"/>
    </source>
</evidence>
<comment type="caution">
    <text evidence="11">The sequence shown here is derived from an EMBL/GenBank/DDBJ whole genome shotgun (WGS) entry which is preliminary data.</text>
</comment>
<dbReference type="InterPro" id="IPR001547">
    <property type="entry name" value="Glyco_hydro_5"/>
</dbReference>
<keyword evidence="3" id="KW-0136">Cellulose degradation</keyword>
<dbReference type="VEuPathDB" id="FungiDB:AeMF1_012532"/>
<keyword evidence="9" id="KW-1133">Transmembrane helix</keyword>
<organism evidence="11 12">
    <name type="scientific">Aphanomyces euteiches</name>
    <dbReference type="NCBI Taxonomy" id="100861"/>
    <lineage>
        <taxon>Eukaryota</taxon>
        <taxon>Sar</taxon>
        <taxon>Stramenopiles</taxon>
        <taxon>Oomycota</taxon>
        <taxon>Saprolegniomycetes</taxon>
        <taxon>Saprolegniales</taxon>
        <taxon>Verrucalvaceae</taxon>
        <taxon>Aphanomyces</taxon>
    </lineage>
</organism>
<reference evidence="11 12" key="1">
    <citation type="submission" date="2019-07" db="EMBL/GenBank/DDBJ databases">
        <title>Genomics analysis of Aphanomyces spp. identifies a new class of oomycete effector associated with host adaptation.</title>
        <authorList>
            <person name="Gaulin E."/>
        </authorList>
    </citation>
    <scope>NUCLEOTIDE SEQUENCE [LARGE SCALE GENOMIC DNA]</scope>
    <source>
        <strain evidence="11 12">ATCC 201684</strain>
    </source>
</reference>
<name>A0A6G0WSD7_9STRA</name>
<keyword evidence="4" id="KW-0119">Carbohydrate metabolism</keyword>
<feature type="region of interest" description="Disordered" evidence="8">
    <location>
        <begin position="1"/>
        <end position="23"/>
    </location>
</feature>
<dbReference type="Proteomes" id="UP000481153">
    <property type="component" value="Unassembled WGS sequence"/>
</dbReference>
<evidence type="ECO:0000259" key="10">
    <source>
        <dbReference type="Pfam" id="PF00150"/>
    </source>
</evidence>
<evidence type="ECO:0000256" key="8">
    <source>
        <dbReference type="SAM" id="MobiDB-lite"/>
    </source>
</evidence>
<feature type="domain" description="Glycoside hydrolase family 5" evidence="10">
    <location>
        <begin position="238"/>
        <end position="565"/>
    </location>
</feature>
<dbReference type="Pfam" id="PF00150">
    <property type="entry name" value="Cellulase"/>
    <property type="match status" value="1"/>
</dbReference>
<keyword evidence="2 7" id="KW-0378">Hydrolase</keyword>
<evidence type="ECO:0000256" key="1">
    <source>
        <dbReference type="ARBA" id="ARBA00005641"/>
    </source>
</evidence>
<dbReference type="AlphaFoldDB" id="A0A6G0WSD7"/>
<dbReference type="GO" id="GO:0004553">
    <property type="term" value="F:hydrolase activity, hydrolyzing O-glycosyl compounds"/>
    <property type="evidence" value="ECO:0007669"/>
    <property type="project" value="InterPro"/>
</dbReference>
<proteinExistence type="inferred from homology"/>
<evidence type="ECO:0000256" key="7">
    <source>
        <dbReference type="RuleBase" id="RU361153"/>
    </source>
</evidence>
<keyword evidence="9" id="KW-0472">Membrane</keyword>
<keyword evidence="12" id="KW-1185">Reference proteome</keyword>
<evidence type="ECO:0000256" key="5">
    <source>
        <dbReference type="ARBA" id="ARBA00023295"/>
    </source>
</evidence>
<dbReference type="Gene3D" id="3.20.20.80">
    <property type="entry name" value="Glycosidases"/>
    <property type="match status" value="1"/>
</dbReference>
<evidence type="ECO:0000256" key="3">
    <source>
        <dbReference type="ARBA" id="ARBA00023001"/>
    </source>
</evidence>
<protein>
    <recommendedName>
        <fullName evidence="10">Glycoside hydrolase family 5 domain-containing protein</fullName>
    </recommendedName>
</protein>
<accession>A0A6G0WSD7</accession>
<keyword evidence="6" id="KW-0624">Polysaccharide degradation</keyword>
<feature type="transmembrane region" description="Helical" evidence="9">
    <location>
        <begin position="137"/>
        <end position="159"/>
    </location>
</feature>
<dbReference type="SUPFAM" id="SSF51445">
    <property type="entry name" value="(Trans)glycosidases"/>
    <property type="match status" value="1"/>
</dbReference>
<sequence>MEISRPSLQENERRSSLFGGRGSVAFTRGDRGARFEVDVPDENEHMLLQTPVDLYDENEYATNTTSNSSFTSHVEVPARPYQVNTQYSARPTMYDRLTEEQRSEDNAPPTRQPMTLTYVAEKTLHESAKQYKGRLRVWPGLLLLFAIVALGSAAITLGATKSHKDAAQRIYTAQVNAAKRRAIQDGLGDDVAEVDVDGLVNNPKTYSVKKCKQPNYLSKDGKIIAVSPNGTQVPVGIKGVNWFGMETKNAVPFGLWQNDQNGTTVFDIASFLSRNQFNSVRIPVSVGHILDNTAPTDGLVNRQTNRALNLKNYMTTLQSIIQALGYRQITVLISLHTLLPDDNSGGLWYDANIPEVKVLKAIDMLTAGLCSDDYWNVLGIDLKNEPWKATWGDGKPTDWRLGSQNLGNQMLKGCPKWVGFVEGISGTFVGTMDDKPFTYYNWWGGGLQLAGDKGVTFDADYKVVYSPHFYTTAVSPQDYFYDGKWQLGVELSDDRLRKRVADAMYQMFGYLATKGSEAVVMGEFGGLYAKDLHPQLTTKRTTDFTIEAMVQNKYAGGYMWSMNPESAYQYNPTTKGTYTEGLLNDDWLTPNKVFIQGMEAMNAFPNMRTFPCFVDNPPS</sequence>